<sequence length="304" mass="33693">MTAARTQWTFDDIDSWGDGPHRAAHRLHEDQAWSDSALAALLDRVPRSIVQPYTMGTDPTRTDEWQRGALTDLPGAELLDIVAGGRLWLNVVGVGQHDETIGRLTRELYEEIAELVPGFRPLSVKATLLISSPTAQVYYHADNQPNALWQMRGTKRVWVYPRGPRFVSPQHLEEVVAGASDEQLPYRVELDEHASSMELTPGQVAWWPQNSPHRVVNVEGLNVSLSTEHRTAASTRREQVVAGNHFARHTLGRQRPSEAEHGLGTAGKITLSRVARKVRPRPEVAGPQPSFTIDASAPDGVRAL</sequence>
<evidence type="ECO:0000256" key="1">
    <source>
        <dbReference type="SAM" id="MobiDB-lite"/>
    </source>
</evidence>
<dbReference type="SUPFAM" id="SSF51197">
    <property type="entry name" value="Clavaminate synthase-like"/>
    <property type="match status" value="1"/>
</dbReference>
<feature type="region of interest" description="Disordered" evidence="1">
    <location>
        <begin position="279"/>
        <end position="304"/>
    </location>
</feature>
<reference evidence="2 3" key="1">
    <citation type="submission" date="2020-07" db="EMBL/GenBank/DDBJ databases">
        <title>Sequencing the genomes of 1000 actinobacteria strains.</title>
        <authorList>
            <person name="Klenk H.-P."/>
        </authorList>
    </citation>
    <scope>NUCLEOTIDE SEQUENCE [LARGE SCALE GENOMIC DNA]</scope>
    <source>
        <strain evidence="2 3">DSM 24723</strain>
    </source>
</reference>
<evidence type="ECO:0008006" key="4">
    <source>
        <dbReference type="Google" id="ProtNLM"/>
    </source>
</evidence>
<name>A0A852X4Q1_9MICO</name>
<evidence type="ECO:0000313" key="3">
    <source>
        <dbReference type="Proteomes" id="UP000592181"/>
    </source>
</evidence>
<dbReference type="Gene3D" id="2.60.120.650">
    <property type="entry name" value="Cupin"/>
    <property type="match status" value="1"/>
</dbReference>
<keyword evidence="3" id="KW-1185">Reference proteome</keyword>
<protein>
    <recommendedName>
        <fullName evidence="4">JmjC domain-containing protein</fullName>
    </recommendedName>
</protein>
<dbReference type="EMBL" id="JACBZX010000001">
    <property type="protein sequence ID" value="NYG37398.1"/>
    <property type="molecule type" value="Genomic_DNA"/>
</dbReference>
<evidence type="ECO:0000313" key="2">
    <source>
        <dbReference type="EMBL" id="NYG37398.1"/>
    </source>
</evidence>
<dbReference type="RefSeq" id="WP_179462766.1">
    <property type="nucleotide sequence ID" value="NZ_JACBZX010000001.1"/>
</dbReference>
<comment type="caution">
    <text evidence="2">The sequence shown here is derived from an EMBL/GenBank/DDBJ whole genome shotgun (WGS) entry which is preliminary data.</text>
</comment>
<dbReference type="AlphaFoldDB" id="A0A852X4Q1"/>
<gene>
    <name evidence="2" type="ORF">BJY28_001867</name>
</gene>
<organism evidence="2 3">
    <name type="scientific">Janibacter alkaliphilus</name>
    <dbReference type="NCBI Taxonomy" id="1069963"/>
    <lineage>
        <taxon>Bacteria</taxon>
        <taxon>Bacillati</taxon>
        <taxon>Actinomycetota</taxon>
        <taxon>Actinomycetes</taxon>
        <taxon>Micrococcales</taxon>
        <taxon>Intrasporangiaceae</taxon>
        <taxon>Janibacter</taxon>
    </lineage>
</organism>
<dbReference type="Proteomes" id="UP000592181">
    <property type="component" value="Unassembled WGS sequence"/>
</dbReference>
<accession>A0A852X4Q1</accession>
<proteinExistence type="predicted"/>